<dbReference type="PhylomeDB" id="A0A0G4GDC8"/>
<reference evidence="2" key="1">
    <citation type="submission" date="2014-11" db="EMBL/GenBank/DDBJ databases">
        <authorList>
            <person name="Otto D Thomas"/>
            <person name="Naeem Raeece"/>
        </authorList>
    </citation>
    <scope>NUCLEOTIDE SEQUENCE</scope>
</reference>
<sequence>MHSKYASCGANKCCATQGRSCPGASHECTHCKRTGHLDSACIQELKKKVDVKLATVSFTAAVAETTEDSLEDPHFGKDDGATMDTIGEHYLKRLPSSVRYTVSPLPAPVPVQIAGEDGAVVQATYSADVPDVMFGEKRADLSFLILPDSPVPFLFSKALAQHLSAVIDYRSDLITILSASGDPTELLWIDLGRYYAMTLQQAPVFEASPAISITLSPADPSAAFMATVSTPAEAPLQEISVSDDDNDDCPSLCSSSDTASDCADGESACPNQANPSSSASKPPLPSAPSGPLASSMMVMASSPEHSLLWVREVHGVVPSDDDSRDFFYEVHAWGTHQKCALEKRA</sequence>
<dbReference type="AlphaFoldDB" id="A0A0G4GDC8"/>
<proteinExistence type="predicted"/>
<feature type="region of interest" description="Disordered" evidence="1">
    <location>
        <begin position="263"/>
        <end position="294"/>
    </location>
</feature>
<name>A0A0G4GDC8_9ALVE</name>
<accession>A0A0G4GDC8</accession>
<evidence type="ECO:0000256" key="1">
    <source>
        <dbReference type="SAM" id="MobiDB-lite"/>
    </source>
</evidence>
<evidence type="ECO:0000313" key="2">
    <source>
        <dbReference type="EMBL" id="CEM27291.1"/>
    </source>
</evidence>
<protein>
    <submittedName>
        <fullName evidence="2">Uncharacterized protein</fullName>
    </submittedName>
</protein>
<dbReference type="VEuPathDB" id="CryptoDB:Cvel_633"/>
<feature type="compositionally biased region" description="Low complexity" evidence="1">
    <location>
        <begin position="263"/>
        <end position="281"/>
    </location>
</feature>
<dbReference type="EMBL" id="CDMZ01001104">
    <property type="protein sequence ID" value="CEM27291.1"/>
    <property type="molecule type" value="Genomic_DNA"/>
</dbReference>
<gene>
    <name evidence="2" type="ORF">Cvel_633</name>
</gene>
<organism evidence="2">
    <name type="scientific">Chromera velia CCMP2878</name>
    <dbReference type="NCBI Taxonomy" id="1169474"/>
    <lineage>
        <taxon>Eukaryota</taxon>
        <taxon>Sar</taxon>
        <taxon>Alveolata</taxon>
        <taxon>Colpodellida</taxon>
        <taxon>Chromeraceae</taxon>
        <taxon>Chromera</taxon>
    </lineage>
</organism>